<dbReference type="PANTHER" id="PTHR43414:SF6">
    <property type="entry name" value="MULTIDRUG RESISTANCE PROTEIN MDTG"/>
    <property type="match status" value="1"/>
</dbReference>
<dbReference type="PROSITE" id="PS50850">
    <property type="entry name" value="MFS"/>
    <property type="match status" value="1"/>
</dbReference>
<feature type="transmembrane region" description="Helical" evidence="7">
    <location>
        <begin position="136"/>
        <end position="157"/>
    </location>
</feature>
<dbReference type="PANTHER" id="PTHR43414">
    <property type="entry name" value="MULTIDRUG RESISTANCE PROTEIN MDTG"/>
    <property type="match status" value="1"/>
</dbReference>
<dbReference type="SUPFAM" id="SSF103473">
    <property type="entry name" value="MFS general substrate transporter"/>
    <property type="match status" value="1"/>
</dbReference>
<evidence type="ECO:0000313" key="10">
    <source>
        <dbReference type="Proteomes" id="UP001596378"/>
    </source>
</evidence>
<dbReference type="PRINTS" id="PR01035">
    <property type="entry name" value="TCRTETA"/>
</dbReference>
<feature type="transmembrane region" description="Helical" evidence="7">
    <location>
        <begin position="163"/>
        <end position="185"/>
    </location>
</feature>
<feature type="domain" description="Major facilitator superfamily (MFS) profile" evidence="8">
    <location>
        <begin position="7"/>
        <end position="394"/>
    </location>
</feature>
<feature type="transmembrane region" description="Helical" evidence="7">
    <location>
        <begin position="46"/>
        <end position="66"/>
    </location>
</feature>
<proteinExistence type="predicted"/>
<accession>A0ABW2FG74</accession>
<dbReference type="Gene3D" id="1.20.1250.20">
    <property type="entry name" value="MFS general substrate transporter like domains"/>
    <property type="match status" value="2"/>
</dbReference>
<dbReference type="PROSITE" id="PS51257">
    <property type="entry name" value="PROKAR_LIPOPROTEIN"/>
    <property type="match status" value="1"/>
</dbReference>
<keyword evidence="2" id="KW-0813">Transport</keyword>
<keyword evidence="10" id="KW-1185">Reference proteome</keyword>
<feature type="transmembrane region" description="Helical" evidence="7">
    <location>
        <begin position="366"/>
        <end position="385"/>
    </location>
</feature>
<evidence type="ECO:0000256" key="3">
    <source>
        <dbReference type="ARBA" id="ARBA00022475"/>
    </source>
</evidence>
<keyword evidence="6 7" id="KW-0472">Membrane</keyword>
<dbReference type="RefSeq" id="WP_378052928.1">
    <property type="nucleotide sequence ID" value="NZ_JBHMDN010000069.1"/>
</dbReference>
<comment type="caution">
    <text evidence="9">The sequence shown here is derived from an EMBL/GenBank/DDBJ whole genome shotgun (WGS) entry which is preliminary data.</text>
</comment>
<dbReference type="Pfam" id="PF07690">
    <property type="entry name" value="MFS_1"/>
    <property type="match status" value="1"/>
</dbReference>
<gene>
    <name evidence="9" type="ORF">ACFQMJ_18550</name>
</gene>
<dbReference type="InterPro" id="IPR036259">
    <property type="entry name" value="MFS_trans_sf"/>
</dbReference>
<evidence type="ECO:0000256" key="4">
    <source>
        <dbReference type="ARBA" id="ARBA00022692"/>
    </source>
</evidence>
<comment type="subcellular location">
    <subcellularLocation>
        <location evidence="1">Cell membrane</location>
        <topology evidence="1">Multi-pass membrane protein</topology>
    </subcellularLocation>
</comment>
<evidence type="ECO:0000256" key="2">
    <source>
        <dbReference type="ARBA" id="ARBA00022448"/>
    </source>
</evidence>
<sequence length="420" mass="44947">MEKWKRNLFILYAGQFLAMASTSCVAPFLPLYLQEMGLTDPGQVRLWTGAIYGSNLLTAFLFAPIWGRLADRYGRRPMLIRSGLGMAVTITLMSFAAAPVHLLLLRLVNGVVSGFSPSAIALVATNTPREHSGYALGVLHSGAVAGTMIGPLLGGIMADRFGFSAVFLYLGIGIFVASLIVIFWVKESFEKKETKAREPFLQDFRTIVGRKPVSSLLVSAAAIRMAMVGTLPFIPLYVQQLAPGENNLVLLAGITTAAMGVGNMISAPQLGKLGDRFGSRYVLAGAVIGAVLFLIPQAFVRELWQLIALRALTGACLGGMMPSVNALMRHYAPPGKESSTYGYLNCALFLGGMVGSVGMGAVSSQFGLPMIFIGSALILLMNNVWMKYTVLKQETNRMELNVGAHAGKSGRDGTDSGLPR</sequence>
<evidence type="ECO:0000256" key="7">
    <source>
        <dbReference type="SAM" id="Phobius"/>
    </source>
</evidence>
<evidence type="ECO:0000259" key="8">
    <source>
        <dbReference type="PROSITE" id="PS50850"/>
    </source>
</evidence>
<keyword evidence="5 7" id="KW-1133">Transmembrane helix</keyword>
<feature type="transmembrane region" description="Helical" evidence="7">
    <location>
        <begin position="78"/>
        <end position="97"/>
    </location>
</feature>
<keyword evidence="3" id="KW-1003">Cell membrane</keyword>
<feature type="transmembrane region" description="Helical" evidence="7">
    <location>
        <begin position="307"/>
        <end position="328"/>
    </location>
</feature>
<dbReference type="Proteomes" id="UP001596378">
    <property type="component" value="Unassembled WGS sequence"/>
</dbReference>
<feature type="transmembrane region" description="Helical" evidence="7">
    <location>
        <begin position="215"/>
        <end position="236"/>
    </location>
</feature>
<keyword evidence="4 7" id="KW-0812">Transmembrane</keyword>
<organism evidence="9 10">
    <name type="scientific">Cohnella cellulosilytica</name>
    <dbReference type="NCBI Taxonomy" id="986710"/>
    <lineage>
        <taxon>Bacteria</taxon>
        <taxon>Bacillati</taxon>
        <taxon>Bacillota</taxon>
        <taxon>Bacilli</taxon>
        <taxon>Bacillales</taxon>
        <taxon>Paenibacillaceae</taxon>
        <taxon>Cohnella</taxon>
    </lineage>
</organism>
<evidence type="ECO:0000256" key="6">
    <source>
        <dbReference type="ARBA" id="ARBA00023136"/>
    </source>
</evidence>
<dbReference type="EMBL" id="JBHTAI010000011">
    <property type="protein sequence ID" value="MFC7150537.1"/>
    <property type="molecule type" value="Genomic_DNA"/>
</dbReference>
<feature type="transmembrane region" description="Helical" evidence="7">
    <location>
        <begin position="277"/>
        <end position="295"/>
    </location>
</feature>
<name>A0ABW2FG74_9BACL</name>
<dbReference type="InterPro" id="IPR011701">
    <property type="entry name" value="MFS"/>
</dbReference>
<dbReference type="InterPro" id="IPR020846">
    <property type="entry name" value="MFS_dom"/>
</dbReference>
<evidence type="ECO:0000256" key="5">
    <source>
        <dbReference type="ARBA" id="ARBA00022989"/>
    </source>
</evidence>
<feature type="transmembrane region" description="Helical" evidence="7">
    <location>
        <begin position="340"/>
        <end position="360"/>
    </location>
</feature>
<evidence type="ECO:0000313" key="9">
    <source>
        <dbReference type="EMBL" id="MFC7150537.1"/>
    </source>
</evidence>
<dbReference type="InterPro" id="IPR001958">
    <property type="entry name" value="Tet-R_TetA/multi-R_MdtG-like"/>
</dbReference>
<reference evidence="10" key="1">
    <citation type="journal article" date="2019" name="Int. J. Syst. Evol. Microbiol.">
        <title>The Global Catalogue of Microorganisms (GCM) 10K type strain sequencing project: providing services to taxonomists for standard genome sequencing and annotation.</title>
        <authorList>
            <consortium name="The Broad Institute Genomics Platform"/>
            <consortium name="The Broad Institute Genome Sequencing Center for Infectious Disease"/>
            <person name="Wu L."/>
            <person name="Ma J."/>
        </authorList>
    </citation>
    <scope>NUCLEOTIDE SEQUENCE [LARGE SCALE GENOMIC DNA]</scope>
    <source>
        <strain evidence="10">KCTC 12907</strain>
    </source>
</reference>
<protein>
    <submittedName>
        <fullName evidence="9">MFS transporter</fullName>
    </submittedName>
</protein>
<evidence type="ECO:0000256" key="1">
    <source>
        <dbReference type="ARBA" id="ARBA00004651"/>
    </source>
</evidence>
<feature type="transmembrane region" description="Helical" evidence="7">
    <location>
        <begin position="103"/>
        <end position="124"/>
    </location>
</feature>
<feature type="transmembrane region" description="Helical" evidence="7">
    <location>
        <begin position="248"/>
        <end position="265"/>
    </location>
</feature>